<evidence type="ECO:0000313" key="12">
    <source>
        <dbReference type="Proteomes" id="UP000824596"/>
    </source>
</evidence>
<dbReference type="Pfam" id="PF17862">
    <property type="entry name" value="AAA_lid_3"/>
    <property type="match status" value="1"/>
</dbReference>
<proteinExistence type="inferred from homology"/>
<dbReference type="InterPro" id="IPR003960">
    <property type="entry name" value="ATPase_AAA_CS"/>
</dbReference>
<dbReference type="GeneID" id="68357006"/>
<dbReference type="OrthoDB" id="27435at2759"/>
<evidence type="ECO:0000256" key="3">
    <source>
        <dbReference type="ARBA" id="ARBA00022741"/>
    </source>
</evidence>
<dbReference type="AlphaFoldDB" id="A0A9P8SG35"/>
<evidence type="ECO:0000256" key="6">
    <source>
        <dbReference type="ARBA" id="ARBA00034532"/>
    </source>
</evidence>
<dbReference type="RefSeq" id="XP_044718237.1">
    <property type="nucleotide sequence ID" value="XM_044866348.1"/>
</dbReference>
<evidence type="ECO:0000256" key="5">
    <source>
        <dbReference type="ARBA" id="ARBA00032509"/>
    </source>
</evidence>
<dbReference type="InterPro" id="IPR003593">
    <property type="entry name" value="AAA+_ATPase"/>
</dbReference>
<sequence>MSRNLHFRTSLDRDVYQIIKSIEATHHGAEPFKQSVPAIYEAIKRSNSSLSRQKKRTLEDAIDRALQIRKQERQQDESGDSEAAIDEAEPPKVTENQFLLNRQLTKLWKMDQNSRASGEQPAAKKRRAQADGDDNDRSKAKTQQRSSRYIVEQPGQPEPFAGYRKVYLELLRYAWAFLRGSGLFSSKTKRLTQGILLSGPLGVGKKTLVRITAARIGVPIVSLARCFQDPERIEKSLSEAFDTAMSLAPSIIFIEQIDRSYNFANQMARIRNSVGQEGRVLVLATTSRAADVDPAILRFGLISESMQMRIPDCAARRDILRALTKNMALADEVDLDEIAKSTHGYVGSDLAEIAARSTSNLLMRMADAADPGHVMLSEHLDFGVHADFFTKSIPHFTPSLRQEGFTVIPSVTWDQVGALDKARKQLQTSIIGPIKNPELYQNFGVNRPAGVLLWGPPGCGKTLIAQAVANEAQASFILIDGPELLNKYVGESERAVRELFQRARSSTPCILFFDEIDSIVPPRNNSSTDSGARVVNALLAELDGVKDRTGIYVIGTTNRPEMIDEAMLRPGRLSVQLLVDLPTPSERVDILRAIYRTRHKNAPDETLERLAAVALDARCTNFSGADLSGLHTKAAEHALEEWVAAGGGGPQVIAEKDWEYALANTSASVKDIASYKLRAAEFV</sequence>
<feature type="compositionally biased region" description="Acidic residues" evidence="9">
    <location>
        <begin position="77"/>
        <end position="88"/>
    </location>
</feature>
<dbReference type="FunFam" id="3.40.50.300:FF:000149">
    <property type="entry name" value="Nuclear valosin-containing protein-like"/>
    <property type="match status" value="1"/>
</dbReference>
<dbReference type="InterPro" id="IPR027417">
    <property type="entry name" value="P-loop_NTPase"/>
</dbReference>
<dbReference type="GO" id="GO:0005524">
    <property type="term" value="F:ATP binding"/>
    <property type="evidence" value="ECO:0007669"/>
    <property type="project" value="UniProtKB-KW"/>
</dbReference>
<evidence type="ECO:0000313" key="11">
    <source>
        <dbReference type="EMBL" id="KAH0960724.1"/>
    </source>
</evidence>
<dbReference type="PANTHER" id="PTHR23077">
    <property type="entry name" value="AAA-FAMILY ATPASE"/>
    <property type="match status" value="1"/>
</dbReference>
<keyword evidence="4 8" id="KW-0067">ATP-binding</keyword>
<dbReference type="InterPro" id="IPR041569">
    <property type="entry name" value="AAA_lid_3"/>
</dbReference>
<keyword evidence="2" id="KW-0962">Peroxisome biogenesis</keyword>
<dbReference type="Pfam" id="PF00004">
    <property type="entry name" value="AAA"/>
    <property type="match status" value="2"/>
</dbReference>
<keyword evidence="3 8" id="KW-0547">Nucleotide-binding</keyword>
<gene>
    <name evidence="11" type="ORF">HRG_07877</name>
</gene>
<evidence type="ECO:0000259" key="10">
    <source>
        <dbReference type="SMART" id="SM00382"/>
    </source>
</evidence>
<dbReference type="Gene3D" id="1.10.8.60">
    <property type="match status" value="2"/>
</dbReference>
<evidence type="ECO:0000256" key="1">
    <source>
        <dbReference type="ARBA" id="ARBA00006914"/>
    </source>
</evidence>
<dbReference type="EMBL" id="JAIZPD010000009">
    <property type="protein sequence ID" value="KAH0960724.1"/>
    <property type="molecule type" value="Genomic_DNA"/>
</dbReference>
<dbReference type="InterPro" id="IPR003959">
    <property type="entry name" value="ATPase_AAA_core"/>
</dbReference>
<feature type="region of interest" description="Disordered" evidence="9">
    <location>
        <begin position="111"/>
        <end position="154"/>
    </location>
</feature>
<feature type="domain" description="AAA+ ATPase" evidence="10">
    <location>
        <begin position="447"/>
        <end position="583"/>
    </location>
</feature>
<dbReference type="Gene3D" id="3.40.50.300">
    <property type="entry name" value="P-loop containing nucleotide triphosphate hydrolases"/>
    <property type="match status" value="2"/>
</dbReference>
<comment type="similarity">
    <text evidence="1 8">Belongs to the AAA ATPase family.</text>
</comment>
<name>A0A9P8SG35_9HYPO</name>
<dbReference type="SMART" id="SM00382">
    <property type="entry name" value="AAA"/>
    <property type="match status" value="2"/>
</dbReference>
<dbReference type="GO" id="GO:0007031">
    <property type="term" value="P:peroxisome organization"/>
    <property type="evidence" value="ECO:0007669"/>
    <property type="project" value="UniProtKB-KW"/>
</dbReference>
<evidence type="ECO:0000256" key="2">
    <source>
        <dbReference type="ARBA" id="ARBA00022593"/>
    </source>
</evidence>
<evidence type="ECO:0000256" key="8">
    <source>
        <dbReference type="RuleBase" id="RU003651"/>
    </source>
</evidence>
<feature type="domain" description="AAA+ ATPase" evidence="10">
    <location>
        <begin position="191"/>
        <end position="312"/>
    </location>
</feature>
<dbReference type="InterPro" id="IPR050168">
    <property type="entry name" value="AAA_ATPase_domain"/>
</dbReference>
<organism evidence="11 12">
    <name type="scientific">Hirsutella rhossiliensis</name>
    <dbReference type="NCBI Taxonomy" id="111463"/>
    <lineage>
        <taxon>Eukaryota</taxon>
        <taxon>Fungi</taxon>
        <taxon>Dikarya</taxon>
        <taxon>Ascomycota</taxon>
        <taxon>Pezizomycotina</taxon>
        <taxon>Sordariomycetes</taxon>
        <taxon>Hypocreomycetidae</taxon>
        <taxon>Hypocreales</taxon>
        <taxon>Ophiocordycipitaceae</taxon>
        <taxon>Hirsutella</taxon>
    </lineage>
</organism>
<dbReference type="GO" id="GO:0003723">
    <property type="term" value="F:RNA binding"/>
    <property type="evidence" value="ECO:0007669"/>
    <property type="project" value="TreeGrafter"/>
</dbReference>
<keyword evidence="12" id="KW-1185">Reference proteome</keyword>
<dbReference type="Proteomes" id="UP000824596">
    <property type="component" value="Unassembled WGS sequence"/>
</dbReference>
<evidence type="ECO:0000256" key="9">
    <source>
        <dbReference type="SAM" id="MobiDB-lite"/>
    </source>
</evidence>
<protein>
    <recommendedName>
        <fullName evidence="6">Peroxisomal ATPase PEX1</fullName>
    </recommendedName>
    <alternativeName>
        <fullName evidence="5">Peroxin-1</fullName>
    </alternativeName>
</protein>
<evidence type="ECO:0000256" key="7">
    <source>
        <dbReference type="ARBA" id="ARBA00048778"/>
    </source>
</evidence>
<dbReference type="GO" id="GO:1990275">
    <property type="term" value="F:preribosome binding"/>
    <property type="evidence" value="ECO:0007669"/>
    <property type="project" value="TreeGrafter"/>
</dbReference>
<feature type="region of interest" description="Disordered" evidence="9">
    <location>
        <begin position="67"/>
        <end position="96"/>
    </location>
</feature>
<dbReference type="GO" id="GO:0016887">
    <property type="term" value="F:ATP hydrolysis activity"/>
    <property type="evidence" value="ECO:0007669"/>
    <property type="project" value="InterPro"/>
</dbReference>
<dbReference type="GO" id="GO:0005634">
    <property type="term" value="C:nucleus"/>
    <property type="evidence" value="ECO:0007669"/>
    <property type="project" value="TreeGrafter"/>
</dbReference>
<comment type="caution">
    <text evidence="11">The sequence shown here is derived from an EMBL/GenBank/DDBJ whole genome shotgun (WGS) entry which is preliminary data.</text>
</comment>
<dbReference type="PROSITE" id="PS00674">
    <property type="entry name" value="AAA"/>
    <property type="match status" value="1"/>
</dbReference>
<dbReference type="GO" id="GO:0042254">
    <property type="term" value="P:ribosome biogenesis"/>
    <property type="evidence" value="ECO:0007669"/>
    <property type="project" value="TreeGrafter"/>
</dbReference>
<evidence type="ECO:0000256" key="4">
    <source>
        <dbReference type="ARBA" id="ARBA00022840"/>
    </source>
</evidence>
<comment type="catalytic activity">
    <reaction evidence="7">
        <text>ATP + H2O = ADP + phosphate + H(+)</text>
        <dbReference type="Rhea" id="RHEA:13065"/>
        <dbReference type="ChEBI" id="CHEBI:15377"/>
        <dbReference type="ChEBI" id="CHEBI:15378"/>
        <dbReference type="ChEBI" id="CHEBI:30616"/>
        <dbReference type="ChEBI" id="CHEBI:43474"/>
        <dbReference type="ChEBI" id="CHEBI:456216"/>
    </reaction>
    <physiologicalReaction direction="left-to-right" evidence="7">
        <dbReference type="Rhea" id="RHEA:13066"/>
    </physiologicalReaction>
</comment>
<reference evidence="11" key="1">
    <citation type="submission" date="2021-09" db="EMBL/GenBank/DDBJ databases">
        <title>A high-quality genome of the endoparasitic fungus Hirsutella rhossiliensis with a comparison of Hirsutella genomes reveals transposable elements contributing to genome size variation.</title>
        <authorList>
            <person name="Lin R."/>
            <person name="Jiao Y."/>
            <person name="Sun X."/>
            <person name="Ling J."/>
            <person name="Xie B."/>
            <person name="Cheng X."/>
        </authorList>
    </citation>
    <scope>NUCLEOTIDE SEQUENCE</scope>
    <source>
        <strain evidence="11">HR02</strain>
    </source>
</reference>
<dbReference type="PANTHER" id="PTHR23077:SF171">
    <property type="entry name" value="NUCLEAR VALOSIN-CONTAINING PROTEIN-LIKE"/>
    <property type="match status" value="1"/>
</dbReference>
<accession>A0A9P8SG35</accession>
<dbReference type="SUPFAM" id="SSF52540">
    <property type="entry name" value="P-loop containing nucleoside triphosphate hydrolases"/>
    <property type="match status" value="2"/>
</dbReference>